<dbReference type="Pfam" id="PF03444">
    <property type="entry name" value="WHD_HrcA"/>
    <property type="match status" value="1"/>
</dbReference>
<dbReference type="Gene3D" id="1.10.10.10">
    <property type="entry name" value="Winged helix-like DNA-binding domain superfamily/Winged helix DNA-binding domain"/>
    <property type="match status" value="1"/>
</dbReference>
<comment type="similarity">
    <text evidence="5">Belongs to the HrcA family.</text>
</comment>
<keyword evidence="1 5" id="KW-0678">Repressor</keyword>
<comment type="function">
    <text evidence="5">Negative regulator of class I heat shock genes (grpE-dnaK-dnaJ and groELS operons). Prevents heat-shock induction of these operons.</text>
</comment>
<dbReference type="InterPro" id="IPR002571">
    <property type="entry name" value="HrcA"/>
</dbReference>
<evidence type="ECO:0000313" key="8">
    <source>
        <dbReference type="EMBL" id="ADU27169.1"/>
    </source>
</evidence>
<protein>
    <recommendedName>
        <fullName evidence="5">Heat-inducible transcription repressor HrcA</fullName>
    </recommendedName>
</protein>
<dbReference type="SUPFAM" id="SSF55781">
    <property type="entry name" value="GAF domain-like"/>
    <property type="match status" value="1"/>
</dbReference>
<evidence type="ECO:0000256" key="2">
    <source>
        <dbReference type="ARBA" id="ARBA00023015"/>
    </source>
</evidence>
<dbReference type="STRING" id="663278.Ethha_1634"/>
<feature type="domain" description="Winged helix-turn-helix transcription repressor HrcA DNA-binding" evidence="7">
    <location>
        <begin position="3"/>
        <end position="73"/>
    </location>
</feature>
<dbReference type="Gene3D" id="3.30.450.40">
    <property type="match status" value="1"/>
</dbReference>
<evidence type="ECO:0000259" key="7">
    <source>
        <dbReference type="Pfam" id="PF03444"/>
    </source>
</evidence>
<dbReference type="eggNOG" id="COG1420">
    <property type="taxonomic scope" value="Bacteria"/>
</dbReference>
<dbReference type="GO" id="GO:0003677">
    <property type="term" value="F:DNA binding"/>
    <property type="evidence" value="ECO:0007669"/>
    <property type="project" value="InterPro"/>
</dbReference>
<dbReference type="InterPro" id="IPR029016">
    <property type="entry name" value="GAF-like_dom_sf"/>
</dbReference>
<dbReference type="PIRSF" id="PIRSF005485">
    <property type="entry name" value="HrcA"/>
    <property type="match status" value="1"/>
</dbReference>
<keyword evidence="3 5" id="KW-0346">Stress response</keyword>
<dbReference type="EMBL" id="CP002400">
    <property type="protein sequence ID" value="ADU27169.1"/>
    <property type="molecule type" value="Genomic_DNA"/>
</dbReference>
<sequence>MQLDDRKKHILGALVDCYVATGEPVGSKLLAGMLEMHLSSATIRNEMSELAEMGLLEQPHTSAGRIPTQAGYRYYVDSLMNAYPLTKSEQARINVVLRIDGSDLDGVLAKAGDVLAAITGCVAVSAAQRANIRIRSVEVMPAGRRSMLIVLVASPGVLRSRLCKAGEDVDADMLAYFSNMLREKLAGLPPEAATPELKERMNKALMQYAKALKPVLEAVFDEIGVLGDAEVFLGGETNLFCYPEFHDGSALEIIRFLEQREQLSKLVDGVRGQVKVRIGTENGADLMRSSSLIAAPYRVGGKTQGAVGIIGPIRMPYAKLVSHIEYFSSVLSKLINDTFPDE</sequence>
<evidence type="ECO:0000313" key="9">
    <source>
        <dbReference type="Proteomes" id="UP000001551"/>
    </source>
</evidence>
<dbReference type="KEGG" id="eha:Ethha_1634"/>
<dbReference type="HAMAP" id="MF_00081">
    <property type="entry name" value="HrcA"/>
    <property type="match status" value="1"/>
</dbReference>
<dbReference type="AlphaFoldDB" id="E6U8T4"/>
<evidence type="ECO:0000259" key="6">
    <source>
        <dbReference type="Pfam" id="PF01628"/>
    </source>
</evidence>
<organism evidence="8 9">
    <name type="scientific">Ethanoligenens harbinense (strain DSM 18485 / JCM 12961 / CGMCC 1.5033 / YUAN-3)</name>
    <dbReference type="NCBI Taxonomy" id="663278"/>
    <lineage>
        <taxon>Bacteria</taxon>
        <taxon>Bacillati</taxon>
        <taxon>Bacillota</taxon>
        <taxon>Clostridia</taxon>
        <taxon>Eubacteriales</taxon>
        <taxon>Oscillospiraceae</taxon>
        <taxon>Ethanoligenens</taxon>
    </lineage>
</organism>
<dbReference type="Pfam" id="PF01628">
    <property type="entry name" value="HrcA"/>
    <property type="match status" value="1"/>
</dbReference>
<evidence type="ECO:0000256" key="5">
    <source>
        <dbReference type="HAMAP-Rule" id="MF_00081"/>
    </source>
</evidence>
<proteinExistence type="inferred from homology"/>
<name>E6U8T4_ETHHY</name>
<dbReference type="InterPro" id="IPR036390">
    <property type="entry name" value="WH_DNA-bd_sf"/>
</dbReference>
<dbReference type="InterPro" id="IPR021153">
    <property type="entry name" value="HrcA_C"/>
</dbReference>
<dbReference type="SUPFAM" id="SSF46785">
    <property type="entry name" value="Winged helix' DNA-binding domain"/>
    <property type="match status" value="1"/>
</dbReference>
<dbReference type="HOGENOM" id="CLU_050019_1_0_9"/>
<dbReference type="PANTHER" id="PTHR34824:SF1">
    <property type="entry name" value="HEAT-INDUCIBLE TRANSCRIPTION REPRESSOR HRCA"/>
    <property type="match status" value="1"/>
</dbReference>
<gene>
    <name evidence="5" type="primary">hrcA</name>
    <name evidence="8" type="ordered locus">Ethha_1634</name>
</gene>
<dbReference type="NCBIfam" id="TIGR00331">
    <property type="entry name" value="hrcA"/>
    <property type="match status" value="1"/>
</dbReference>
<reference evidence="8 9" key="1">
    <citation type="submission" date="2010-12" db="EMBL/GenBank/DDBJ databases">
        <title>Complete sequence of Ethanoligenens harbinense YUAN-3.</title>
        <authorList>
            <person name="Lucas S."/>
            <person name="Copeland A."/>
            <person name="Lapidus A."/>
            <person name="Cheng J.-F."/>
            <person name="Bruce D."/>
            <person name="Goodwin L."/>
            <person name="Pitluck S."/>
            <person name="Chertkov O."/>
            <person name="Misra M."/>
            <person name="Detter J.C."/>
            <person name="Han C."/>
            <person name="Tapia R."/>
            <person name="Land M."/>
            <person name="Hauser L."/>
            <person name="Jeffries C."/>
            <person name="Kyrpides N."/>
            <person name="Ivanova N."/>
            <person name="Mikhailova N."/>
            <person name="Wang A."/>
            <person name="Mouttaki H."/>
            <person name="He Z."/>
            <person name="Zhou J."/>
            <person name="Hemme C.L."/>
            <person name="Woyke T."/>
        </authorList>
    </citation>
    <scope>NUCLEOTIDE SEQUENCE [LARGE SCALE GENOMIC DNA]</scope>
    <source>
        <strain evidence="9">DSM 18485 / JCM 12961 / CGMCC 1.5033 / YUAN-3</strain>
    </source>
</reference>
<evidence type="ECO:0000256" key="1">
    <source>
        <dbReference type="ARBA" id="ARBA00022491"/>
    </source>
</evidence>
<feature type="domain" description="Heat-inducible transcription repressor HrcA C-terminal" evidence="6">
    <location>
        <begin position="106"/>
        <end position="321"/>
    </location>
</feature>
<dbReference type="InterPro" id="IPR005104">
    <property type="entry name" value="WHTH_HrcA_DNA-bd"/>
</dbReference>
<dbReference type="Proteomes" id="UP000001551">
    <property type="component" value="Chromosome"/>
</dbReference>
<keyword evidence="2 5" id="KW-0805">Transcription regulation</keyword>
<keyword evidence="9" id="KW-1185">Reference proteome</keyword>
<dbReference type="PANTHER" id="PTHR34824">
    <property type="entry name" value="HEAT-INDUCIBLE TRANSCRIPTION REPRESSOR HRCA"/>
    <property type="match status" value="1"/>
</dbReference>
<accession>E6U8T4</accession>
<evidence type="ECO:0000256" key="4">
    <source>
        <dbReference type="ARBA" id="ARBA00023163"/>
    </source>
</evidence>
<keyword evidence="4 5" id="KW-0804">Transcription</keyword>
<dbReference type="InterPro" id="IPR036388">
    <property type="entry name" value="WH-like_DNA-bd_sf"/>
</dbReference>
<dbReference type="GO" id="GO:0045892">
    <property type="term" value="P:negative regulation of DNA-templated transcription"/>
    <property type="evidence" value="ECO:0007669"/>
    <property type="project" value="UniProtKB-UniRule"/>
</dbReference>
<evidence type="ECO:0000256" key="3">
    <source>
        <dbReference type="ARBA" id="ARBA00023016"/>
    </source>
</evidence>
<dbReference type="RefSeq" id="WP_013485524.1">
    <property type="nucleotide sequence ID" value="NC_014828.1"/>
</dbReference>